<accession>A0A5M3WE08</accession>
<dbReference type="PANTHER" id="PTHR30535">
    <property type="entry name" value="VITAMIN B12-BINDING PROTEIN"/>
    <property type="match status" value="1"/>
</dbReference>
<sequence>MKTNRIAVFALLALTAACGATTEPNAVAADPATTAFPAQVTNCGRTVQVDQPPQRIVSFFPSNTELLLALGLKDRIAGQVWTDQSPPKPAYAADYASVKVLASGEISREALLAARPDFILADGEYNFDGKKLPTIAELAALGVPVYVDAAFCPDTTGTATLADTGRDLDALGALLGVPDRTAKAKTTVEAALTDLRERLTGQPPVGTAMVQIFDKQLYALARGLYSDIVRTAGGANLLDGMVPAGKNFDAISVETVAKADPDTIIYHYTDDTDRAAAETWLRQHLSQTKAVKNGRLIGTPAADYSALRAIDGTQALARALHPTVF</sequence>
<dbReference type="PROSITE" id="PS51257">
    <property type="entry name" value="PROKAR_LIPOPROTEIN"/>
    <property type="match status" value="1"/>
</dbReference>
<dbReference type="PROSITE" id="PS50983">
    <property type="entry name" value="FE_B12_PBP"/>
    <property type="match status" value="1"/>
</dbReference>
<dbReference type="InterPro" id="IPR050902">
    <property type="entry name" value="ABC_Transporter_SBP"/>
</dbReference>
<keyword evidence="2" id="KW-0732">Signal</keyword>
<gene>
    <name evidence="4" type="ORF">Acor_73790</name>
</gene>
<comment type="similarity">
    <text evidence="1">Belongs to the bacterial solute-binding protein 8 family.</text>
</comment>
<keyword evidence="4" id="KW-0449">Lipoprotein</keyword>
<keyword evidence="5" id="KW-1185">Reference proteome</keyword>
<evidence type="ECO:0000256" key="2">
    <source>
        <dbReference type="SAM" id="SignalP"/>
    </source>
</evidence>
<feature type="signal peptide" evidence="2">
    <location>
        <begin position="1"/>
        <end position="28"/>
    </location>
</feature>
<name>A0A5M3WE08_9ACTN</name>
<dbReference type="InterPro" id="IPR002491">
    <property type="entry name" value="ABC_transptr_periplasmic_BD"/>
</dbReference>
<dbReference type="EMBL" id="BLAD01000097">
    <property type="protein sequence ID" value="GES05311.1"/>
    <property type="molecule type" value="Genomic_DNA"/>
</dbReference>
<dbReference type="RefSeq" id="WP_155341327.1">
    <property type="nucleotide sequence ID" value="NZ_BAAABN010000058.1"/>
</dbReference>
<comment type="caution">
    <text evidence="4">The sequence shown here is derived from an EMBL/GenBank/DDBJ whole genome shotgun (WGS) entry which is preliminary data.</text>
</comment>
<feature type="chain" id="PRO_5024364036" evidence="2">
    <location>
        <begin position="29"/>
        <end position="325"/>
    </location>
</feature>
<dbReference type="Pfam" id="PF01497">
    <property type="entry name" value="Peripla_BP_2"/>
    <property type="match status" value="1"/>
</dbReference>
<protein>
    <submittedName>
        <fullName evidence="4">Lipoprotein</fullName>
    </submittedName>
</protein>
<dbReference type="AlphaFoldDB" id="A0A5M3WE08"/>
<evidence type="ECO:0000313" key="5">
    <source>
        <dbReference type="Proteomes" id="UP000334990"/>
    </source>
</evidence>
<dbReference type="Proteomes" id="UP000334990">
    <property type="component" value="Unassembled WGS sequence"/>
</dbReference>
<evidence type="ECO:0000313" key="4">
    <source>
        <dbReference type="EMBL" id="GES05311.1"/>
    </source>
</evidence>
<dbReference type="Gene3D" id="3.40.50.1980">
    <property type="entry name" value="Nitrogenase molybdenum iron protein domain"/>
    <property type="match status" value="2"/>
</dbReference>
<feature type="domain" description="Fe/B12 periplasmic-binding" evidence="3">
    <location>
        <begin position="55"/>
        <end position="325"/>
    </location>
</feature>
<reference evidence="4 5" key="1">
    <citation type="submission" date="2019-10" db="EMBL/GenBank/DDBJ databases">
        <title>Whole genome shotgun sequence of Acrocarpospora corrugata NBRC 13972.</title>
        <authorList>
            <person name="Ichikawa N."/>
            <person name="Kimura A."/>
            <person name="Kitahashi Y."/>
            <person name="Komaki H."/>
            <person name="Oguchi A."/>
        </authorList>
    </citation>
    <scope>NUCLEOTIDE SEQUENCE [LARGE SCALE GENOMIC DNA]</scope>
    <source>
        <strain evidence="4 5">NBRC 13972</strain>
    </source>
</reference>
<dbReference type="SUPFAM" id="SSF53807">
    <property type="entry name" value="Helical backbone' metal receptor"/>
    <property type="match status" value="1"/>
</dbReference>
<dbReference type="OrthoDB" id="9797850at2"/>
<evidence type="ECO:0000256" key="1">
    <source>
        <dbReference type="ARBA" id="ARBA00008814"/>
    </source>
</evidence>
<dbReference type="PANTHER" id="PTHR30535:SF7">
    <property type="entry name" value="IRON(III) DICITRATE-BINDING PROTEIN"/>
    <property type="match status" value="1"/>
</dbReference>
<proteinExistence type="inferred from homology"/>
<organism evidence="4 5">
    <name type="scientific">Acrocarpospora corrugata</name>
    <dbReference type="NCBI Taxonomy" id="35763"/>
    <lineage>
        <taxon>Bacteria</taxon>
        <taxon>Bacillati</taxon>
        <taxon>Actinomycetota</taxon>
        <taxon>Actinomycetes</taxon>
        <taxon>Streptosporangiales</taxon>
        <taxon>Streptosporangiaceae</taxon>
        <taxon>Acrocarpospora</taxon>
    </lineage>
</organism>
<evidence type="ECO:0000259" key="3">
    <source>
        <dbReference type="PROSITE" id="PS50983"/>
    </source>
</evidence>